<feature type="binding site" evidence="13">
    <location>
        <position position="154"/>
    </location>
    <ligand>
        <name>[4Fe-4S] cluster</name>
        <dbReference type="ChEBI" id="CHEBI:49883"/>
        <label>2</label>
        <note>4Fe-4S-S-AdoMet</note>
    </ligand>
</feature>
<dbReference type="InterPro" id="IPR005839">
    <property type="entry name" value="Methylthiotransferase"/>
</dbReference>
<dbReference type="HAMAP" id="MF_01864">
    <property type="entry name" value="tRNA_metthiotr_MiaB"/>
    <property type="match status" value="1"/>
</dbReference>
<dbReference type="SMART" id="SM00729">
    <property type="entry name" value="Elp3"/>
    <property type="match status" value="1"/>
</dbReference>
<evidence type="ECO:0000256" key="9">
    <source>
        <dbReference type="ARBA" id="ARBA00033765"/>
    </source>
</evidence>
<dbReference type="PANTHER" id="PTHR43020:SF2">
    <property type="entry name" value="MITOCHONDRIAL TRNA METHYLTHIOTRANSFERASE CDK5RAP1"/>
    <property type="match status" value="1"/>
</dbReference>
<dbReference type="CDD" id="cd01335">
    <property type="entry name" value="Radical_SAM"/>
    <property type="match status" value="1"/>
</dbReference>
<dbReference type="PROSITE" id="PS51918">
    <property type="entry name" value="RADICAL_SAM"/>
    <property type="match status" value="1"/>
</dbReference>
<keyword evidence="8 13" id="KW-0411">Iron-sulfur</keyword>
<feature type="binding site" evidence="13">
    <location>
        <position position="158"/>
    </location>
    <ligand>
        <name>[4Fe-4S] cluster</name>
        <dbReference type="ChEBI" id="CHEBI:49883"/>
        <label>2</label>
        <note>4Fe-4S-S-AdoMet</note>
    </ligand>
</feature>
<dbReference type="InterPro" id="IPR013848">
    <property type="entry name" value="Methylthiotransferase_N"/>
</dbReference>
<evidence type="ECO:0000313" key="17">
    <source>
        <dbReference type="EMBL" id="GAU09769.1"/>
    </source>
</evidence>
<keyword evidence="3 13" id="KW-0963">Cytoplasm</keyword>
<dbReference type="InterPro" id="IPR058240">
    <property type="entry name" value="rSAM_sf"/>
</dbReference>
<dbReference type="AlphaFoldDB" id="A0A194AM98"/>
<evidence type="ECO:0000256" key="3">
    <source>
        <dbReference type="ARBA" id="ARBA00022490"/>
    </source>
</evidence>
<feature type="domain" description="TRAM" evidence="14">
    <location>
        <begin position="374"/>
        <end position="441"/>
    </location>
</feature>
<dbReference type="SFLD" id="SFLDG01061">
    <property type="entry name" value="methylthiotransferase"/>
    <property type="match status" value="1"/>
</dbReference>
<keyword evidence="2 13" id="KW-0004">4Fe-4S</keyword>
<dbReference type="NCBIfam" id="TIGR01574">
    <property type="entry name" value="miaB-methiolase"/>
    <property type="match status" value="1"/>
</dbReference>
<evidence type="ECO:0000256" key="6">
    <source>
        <dbReference type="ARBA" id="ARBA00022723"/>
    </source>
</evidence>
<comment type="catalytic activity">
    <reaction evidence="13">
        <text>N(6)-dimethylallyladenosine(37) in tRNA + (sulfur carrier)-SH + AH2 + 2 S-adenosyl-L-methionine = 2-methylsulfanyl-N(6)-dimethylallyladenosine(37) in tRNA + (sulfur carrier)-H + 5'-deoxyadenosine + L-methionine + A + S-adenosyl-L-homocysteine + 2 H(+)</text>
        <dbReference type="Rhea" id="RHEA:37067"/>
        <dbReference type="Rhea" id="RHEA-COMP:10375"/>
        <dbReference type="Rhea" id="RHEA-COMP:10376"/>
        <dbReference type="Rhea" id="RHEA-COMP:14737"/>
        <dbReference type="Rhea" id="RHEA-COMP:14739"/>
        <dbReference type="ChEBI" id="CHEBI:13193"/>
        <dbReference type="ChEBI" id="CHEBI:15378"/>
        <dbReference type="ChEBI" id="CHEBI:17319"/>
        <dbReference type="ChEBI" id="CHEBI:17499"/>
        <dbReference type="ChEBI" id="CHEBI:29917"/>
        <dbReference type="ChEBI" id="CHEBI:57844"/>
        <dbReference type="ChEBI" id="CHEBI:57856"/>
        <dbReference type="ChEBI" id="CHEBI:59789"/>
        <dbReference type="ChEBI" id="CHEBI:64428"/>
        <dbReference type="ChEBI" id="CHEBI:74415"/>
        <dbReference type="ChEBI" id="CHEBI:74417"/>
        <dbReference type="EC" id="2.8.4.3"/>
    </reaction>
</comment>
<comment type="subunit">
    <text evidence="13">Monomer.</text>
</comment>
<comment type="function">
    <text evidence="1 13">Catalyzes the methylthiolation of N6-(dimethylallyl)adenosine (i(6)A), leading to the formation of 2-methylthio-N6-(dimethylallyl)adenosine (ms(2)i(6)A) at position 37 in tRNAs that read codons beginning with uridine.</text>
</comment>
<dbReference type="Gene3D" id="3.40.50.12160">
    <property type="entry name" value="Methylthiotransferase, N-terminal domain"/>
    <property type="match status" value="1"/>
</dbReference>
<dbReference type="Pfam" id="PF01938">
    <property type="entry name" value="TRAM"/>
    <property type="match status" value="1"/>
</dbReference>
<dbReference type="PANTHER" id="PTHR43020">
    <property type="entry name" value="CDK5 REGULATORY SUBUNIT-ASSOCIATED PROTEIN 1"/>
    <property type="match status" value="1"/>
</dbReference>
<feature type="binding site" evidence="13">
    <location>
        <position position="45"/>
    </location>
    <ligand>
        <name>[4Fe-4S] cluster</name>
        <dbReference type="ChEBI" id="CHEBI:49883"/>
        <label>1</label>
    </ligand>
</feature>
<organism evidence="17 18">
    <name type="scientific">Desulfoplanes formicivorans</name>
    <dbReference type="NCBI Taxonomy" id="1592317"/>
    <lineage>
        <taxon>Bacteria</taxon>
        <taxon>Pseudomonadati</taxon>
        <taxon>Thermodesulfobacteriota</taxon>
        <taxon>Desulfovibrionia</taxon>
        <taxon>Desulfovibrionales</taxon>
        <taxon>Desulfoplanaceae</taxon>
        <taxon>Desulfoplanes</taxon>
    </lineage>
</organism>
<dbReference type="SUPFAM" id="SSF102114">
    <property type="entry name" value="Radical SAM enzymes"/>
    <property type="match status" value="1"/>
</dbReference>
<dbReference type="InterPro" id="IPR038135">
    <property type="entry name" value="Methylthiotransferase_N_sf"/>
</dbReference>
<feature type="binding site" evidence="13">
    <location>
        <position position="161"/>
    </location>
    <ligand>
        <name>[4Fe-4S] cluster</name>
        <dbReference type="ChEBI" id="CHEBI:49883"/>
        <label>2</label>
        <note>4Fe-4S-S-AdoMet</note>
    </ligand>
</feature>
<proteinExistence type="inferred from homology"/>
<evidence type="ECO:0000259" key="14">
    <source>
        <dbReference type="PROSITE" id="PS50926"/>
    </source>
</evidence>
<dbReference type="InterPro" id="IPR006638">
    <property type="entry name" value="Elp3/MiaA/NifB-like_rSAM"/>
</dbReference>
<keyword evidence="5 13" id="KW-0949">S-adenosyl-L-methionine</keyword>
<dbReference type="InterPro" id="IPR002792">
    <property type="entry name" value="TRAM_dom"/>
</dbReference>
<dbReference type="NCBIfam" id="TIGR00089">
    <property type="entry name" value="MiaB/RimO family radical SAM methylthiotransferase"/>
    <property type="match status" value="1"/>
</dbReference>
<evidence type="ECO:0000256" key="12">
    <source>
        <dbReference type="ARBA" id="ARBA00081141"/>
    </source>
</evidence>
<comment type="caution">
    <text evidence="17">The sequence shown here is derived from an EMBL/GenBank/DDBJ whole genome shotgun (WGS) entry which is preliminary data.</text>
</comment>
<keyword evidence="13" id="KW-0819">tRNA processing</keyword>
<sequence>MKFHIITFGCQMNVCDSDWLSYYLQTLGWEPVAEEEAECFIVNTCSVRDKPEQKVYSLLGRLKEYWEANPRCFVAVGGCVAQQVGTAFWKRFPFVRLIFGTDGVANVPAALQQIADDPDQRISLLDFLDEYPERENRFPAFLPAQAFVNIMQGCDNFCAYCIVPYTRGRQKSRASRLVLDECRALVDRGVREISLLGQNVNSYGLDDHGDGVSFAELLHKVAAIPGLDRLRFTTSHPKDIAEEVIQAFGSLPNLCPQLHLPVQSGSDALLKSMGRKYTRKRYEKIVRDLRAVCPDIALTTDLIVGFPGETDQDFEDTLQLMRLVRYESSFSFKYSDRPGVRAERMTNKVPEAVKQERLQRLQALQAEHTIQALEARVGKQDQVLVEGRSRKSDDETPCWRGRDLGGRIVNFHGDAPDLVGKIVPVTITKAKKHSLWGEVSGSPW</sequence>
<dbReference type="FunFam" id="3.80.30.20:FF:000001">
    <property type="entry name" value="tRNA-2-methylthio-N(6)-dimethylallyladenosine synthase 2"/>
    <property type="match status" value="1"/>
</dbReference>
<dbReference type="GO" id="GO:0035597">
    <property type="term" value="F:tRNA-2-methylthio-N(6)-dimethylallyladenosine(37) synthase activity"/>
    <property type="evidence" value="ECO:0007669"/>
    <property type="project" value="UniProtKB-EC"/>
</dbReference>
<dbReference type="SFLD" id="SFLDS00029">
    <property type="entry name" value="Radical_SAM"/>
    <property type="match status" value="1"/>
</dbReference>
<reference evidence="18" key="1">
    <citation type="submission" date="2016-06" db="EMBL/GenBank/DDBJ databases">
        <title>Draft genome sequence of Desulfoplanes formicivorans strain Pf12B.</title>
        <authorList>
            <person name="Watanabe M."/>
            <person name="Kojima H."/>
            <person name="Fukui M."/>
        </authorList>
    </citation>
    <scope>NUCLEOTIDE SEQUENCE [LARGE SCALE GENOMIC DNA]</scope>
    <source>
        <strain evidence="18">Pf12B</strain>
    </source>
</reference>
<dbReference type="GO" id="GO:0051539">
    <property type="term" value="F:4 iron, 4 sulfur cluster binding"/>
    <property type="evidence" value="ECO:0007669"/>
    <property type="project" value="UniProtKB-UniRule"/>
</dbReference>
<feature type="domain" description="Radical SAM core" evidence="16">
    <location>
        <begin position="140"/>
        <end position="371"/>
    </location>
</feature>
<dbReference type="InterPro" id="IPR006463">
    <property type="entry name" value="MiaB_methiolase"/>
</dbReference>
<dbReference type="OrthoDB" id="9805215at2"/>
<dbReference type="Proteomes" id="UP000095200">
    <property type="component" value="Unassembled WGS sequence"/>
</dbReference>
<comment type="similarity">
    <text evidence="13">Belongs to the methylthiotransferase family. MiaB subfamily.</text>
</comment>
<dbReference type="InterPro" id="IPR007197">
    <property type="entry name" value="rSAM"/>
</dbReference>
<dbReference type="SFLD" id="SFLDG01082">
    <property type="entry name" value="B12-binding_domain_containing"/>
    <property type="match status" value="1"/>
</dbReference>
<keyword evidence="7 13" id="KW-0408">Iron</keyword>
<keyword evidence="6 13" id="KW-0479">Metal-binding</keyword>
<evidence type="ECO:0000256" key="4">
    <source>
        <dbReference type="ARBA" id="ARBA00022679"/>
    </source>
</evidence>
<keyword evidence="4 13" id="KW-0808">Transferase</keyword>
<comment type="cofactor">
    <cofactor evidence="13">
        <name>[4Fe-4S] cluster</name>
        <dbReference type="ChEBI" id="CHEBI:49883"/>
    </cofactor>
    <text evidence="13">Binds 2 [4Fe-4S] clusters. One cluster is coordinated with 3 cysteines and an exchangeable S-adenosyl-L-methionine.</text>
</comment>
<dbReference type="InterPro" id="IPR020612">
    <property type="entry name" value="Methylthiotransferase_CS"/>
</dbReference>
<dbReference type="EMBL" id="BDFE01000020">
    <property type="protein sequence ID" value="GAU09769.1"/>
    <property type="molecule type" value="Genomic_DNA"/>
</dbReference>
<comment type="subcellular location">
    <subcellularLocation>
        <location evidence="13">Cytoplasm</location>
    </subcellularLocation>
</comment>
<feature type="binding site" evidence="13">
    <location>
        <position position="10"/>
    </location>
    <ligand>
        <name>[4Fe-4S] cluster</name>
        <dbReference type="ChEBI" id="CHEBI:49883"/>
        <label>1</label>
    </ligand>
</feature>
<evidence type="ECO:0000256" key="7">
    <source>
        <dbReference type="ARBA" id="ARBA00023004"/>
    </source>
</evidence>
<evidence type="ECO:0000256" key="8">
    <source>
        <dbReference type="ARBA" id="ARBA00023014"/>
    </source>
</evidence>
<evidence type="ECO:0000256" key="5">
    <source>
        <dbReference type="ARBA" id="ARBA00022691"/>
    </source>
</evidence>
<dbReference type="Pfam" id="PF04055">
    <property type="entry name" value="Radical_SAM"/>
    <property type="match status" value="1"/>
</dbReference>
<keyword evidence="18" id="KW-1185">Reference proteome</keyword>
<dbReference type="PROSITE" id="PS50926">
    <property type="entry name" value="TRAM"/>
    <property type="match status" value="1"/>
</dbReference>
<protein>
    <recommendedName>
        <fullName evidence="10 13">tRNA-2-methylthio-N(6)-dimethylallyladenosine synthase</fullName>
        <ecNumber evidence="9 13">2.8.4.3</ecNumber>
    </recommendedName>
    <alternativeName>
        <fullName evidence="12 13">(Dimethylallyl)adenosine tRNA methylthiotransferase MiaB</fullName>
    </alternativeName>
    <alternativeName>
        <fullName evidence="11 13">tRNA-i(6)A37 methylthiotransferase</fullName>
    </alternativeName>
</protein>
<evidence type="ECO:0000256" key="2">
    <source>
        <dbReference type="ARBA" id="ARBA00022485"/>
    </source>
</evidence>
<dbReference type="FunFam" id="3.40.50.12160:FF:000003">
    <property type="entry name" value="CDK5 regulatory subunit-associated protein 1"/>
    <property type="match status" value="1"/>
</dbReference>
<dbReference type="GO" id="GO:0046872">
    <property type="term" value="F:metal ion binding"/>
    <property type="evidence" value="ECO:0007669"/>
    <property type="project" value="UniProtKB-KW"/>
</dbReference>
<dbReference type="RefSeq" id="WP_069860010.1">
    <property type="nucleotide sequence ID" value="NZ_BDFE01000020.1"/>
</dbReference>
<dbReference type="GO" id="GO:0005829">
    <property type="term" value="C:cytosol"/>
    <property type="evidence" value="ECO:0007669"/>
    <property type="project" value="TreeGrafter"/>
</dbReference>
<feature type="domain" description="MTTase N-terminal" evidence="15">
    <location>
        <begin position="1"/>
        <end position="116"/>
    </location>
</feature>
<dbReference type="Gene3D" id="3.80.30.20">
    <property type="entry name" value="tm_1862 like domain"/>
    <property type="match status" value="1"/>
</dbReference>
<dbReference type="EC" id="2.8.4.3" evidence="9 13"/>
<name>A0A194AM98_9BACT</name>
<evidence type="ECO:0000256" key="11">
    <source>
        <dbReference type="ARBA" id="ARBA00080698"/>
    </source>
</evidence>
<evidence type="ECO:0000256" key="10">
    <source>
        <dbReference type="ARBA" id="ARBA00068570"/>
    </source>
</evidence>
<dbReference type="Pfam" id="PF00919">
    <property type="entry name" value="UPF0004"/>
    <property type="match status" value="1"/>
</dbReference>
<dbReference type="SFLD" id="SFLDF00273">
    <property type="entry name" value="(dimethylallyl)adenosine_tRNA"/>
    <property type="match status" value="1"/>
</dbReference>
<evidence type="ECO:0000259" key="15">
    <source>
        <dbReference type="PROSITE" id="PS51449"/>
    </source>
</evidence>
<dbReference type="InterPro" id="IPR023404">
    <property type="entry name" value="rSAM_horseshoe"/>
</dbReference>
<evidence type="ECO:0000256" key="13">
    <source>
        <dbReference type="HAMAP-Rule" id="MF_01864"/>
    </source>
</evidence>
<evidence type="ECO:0000256" key="1">
    <source>
        <dbReference type="ARBA" id="ARBA00003234"/>
    </source>
</evidence>
<dbReference type="STRING" id="1592317.DPF_2502"/>
<evidence type="ECO:0000313" key="18">
    <source>
        <dbReference type="Proteomes" id="UP000095200"/>
    </source>
</evidence>
<evidence type="ECO:0000259" key="16">
    <source>
        <dbReference type="PROSITE" id="PS51918"/>
    </source>
</evidence>
<dbReference type="PROSITE" id="PS01278">
    <property type="entry name" value="MTTASE_RADICAL"/>
    <property type="match status" value="1"/>
</dbReference>
<feature type="binding site" evidence="13">
    <location>
        <position position="79"/>
    </location>
    <ligand>
        <name>[4Fe-4S] cluster</name>
        <dbReference type="ChEBI" id="CHEBI:49883"/>
        <label>1</label>
    </ligand>
</feature>
<accession>A0A194AM98</accession>
<gene>
    <name evidence="13" type="primary">miaB</name>
    <name evidence="17" type="ORF">DPF_2502</name>
</gene>
<dbReference type="PROSITE" id="PS51449">
    <property type="entry name" value="MTTASE_N"/>
    <property type="match status" value="1"/>
</dbReference>